<dbReference type="InterPro" id="IPR049049">
    <property type="entry name" value="Beta-AFase-like_GH127_C"/>
</dbReference>
<dbReference type="PANTHER" id="PTHR43465">
    <property type="entry name" value="DUF1680 DOMAIN PROTEIN (AFU_ORTHOLOGUE AFUA_1G08910)"/>
    <property type="match status" value="1"/>
</dbReference>
<organism evidence="4 5">
    <name type="scientific">Emticicia oligotrophica (strain DSM 17448 / CIP 109782 / MTCC 6937 / GPTSA100-15)</name>
    <dbReference type="NCBI Taxonomy" id="929562"/>
    <lineage>
        <taxon>Bacteria</taxon>
        <taxon>Pseudomonadati</taxon>
        <taxon>Bacteroidota</taxon>
        <taxon>Cytophagia</taxon>
        <taxon>Cytophagales</taxon>
        <taxon>Leadbetterellaceae</taxon>
        <taxon>Emticicia</taxon>
    </lineage>
</organism>
<dbReference type="Proteomes" id="UP000002875">
    <property type="component" value="Chromosome"/>
</dbReference>
<name>A0ABM5N1V9_EMTOG</name>
<dbReference type="Pfam" id="PF20736">
    <property type="entry name" value="Glyco_hydro127M"/>
    <property type="match status" value="1"/>
</dbReference>
<dbReference type="InterPro" id="IPR012878">
    <property type="entry name" value="Beta-AFase-like_GH127_cat"/>
</dbReference>
<evidence type="ECO:0000259" key="2">
    <source>
        <dbReference type="Pfam" id="PF20736"/>
    </source>
</evidence>
<dbReference type="RefSeq" id="WP_015029045.1">
    <property type="nucleotide sequence ID" value="NC_018748.1"/>
</dbReference>
<reference evidence="4 5" key="1">
    <citation type="submission" date="2011-07" db="EMBL/GenBank/DDBJ databases">
        <title>The complete genome of chromosome of Emticicia oligotrophica DSM 17448.</title>
        <authorList>
            <consortium name="US DOE Joint Genome Institute (JGI-PGF)"/>
            <person name="Lucas S."/>
            <person name="Han J."/>
            <person name="Lapidus A."/>
            <person name="Bruce D."/>
            <person name="Goodwin L."/>
            <person name="Pitluck S."/>
            <person name="Peters L."/>
            <person name="Kyrpides N."/>
            <person name="Mavromatis K."/>
            <person name="Ivanova N."/>
            <person name="Ovchinnikova G."/>
            <person name="Teshima H."/>
            <person name="Detter J.C."/>
            <person name="Tapia R."/>
            <person name="Han C."/>
            <person name="Land M."/>
            <person name="Hauser L."/>
            <person name="Markowitz V."/>
            <person name="Cheng J.-F."/>
            <person name="Hugenholtz P."/>
            <person name="Woyke T."/>
            <person name="Wu D."/>
            <person name="Tindall B."/>
            <person name="Pomrenke H."/>
            <person name="Brambilla E."/>
            <person name="Klenk H.-P."/>
            <person name="Eisen J.A."/>
        </authorList>
    </citation>
    <scope>NUCLEOTIDE SEQUENCE [LARGE SCALE GENOMIC DNA]</scope>
    <source>
        <strain evidence="4 5">DSM 17448</strain>
    </source>
</reference>
<keyword evidence="5" id="KW-1185">Reference proteome</keyword>
<protein>
    <recommendedName>
        <fullName evidence="6">Glycoside hydrolase family 127 protein</fullName>
    </recommendedName>
</protein>
<evidence type="ECO:0000259" key="3">
    <source>
        <dbReference type="Pfam" id="PF20737"/>
    </source>
</evidence>
<evidence type="ECO:0000313" key="4">
    <source>
        <dbReference type="EMBL" id="AFK03348.1"/>
    </source>
</evidence>
<dbReference type="InterPro" id="IPR049046">
    <property type="entry name" value="Beta-AFase-like_GH127_middle"/>
</dbReference>
<gene>
    <name evidence="4" type="ordered locus">Emtol_2210</name>
</gene>
<sequence length="652" mass="73853">MTNLPKILFLGLLWGQSFAQNLRKIEPVKFSEVSITDAFWKPKMDKVATTTLQACIVQTEVKTPRIRNFEKVARKLGEKHEGIYFDDSDVYKAIEAMAYSLKNHPDAELEKKTDEWIDKIAAAQLPDGYLNTYYTLNGLQNRWTDMEKHEDYCAGHLIEAAVAYYNTTGKRKLLDVAIRFANHIDETFRLANRPWVSGHQEIELALVKLYRTTKDERYLKLSEWFLNQRGRGNGKGVIWDDWKDPAYCQDAIPVKDQKEITGHAVRAMYLYTGAADVAVNTGDTGYMNAMKTVWEDVVHRNMYITGGIGSSGSNEGFSQDFDLPNENAYCETCASVGMVFWNQRMNALTGESKYIDVLERSLYNGALDGLSLSGDRFFYGNPLASIGRHARREWFGTACCPSNIARLVASLGDYIYGKSENGIWVNLFVGSNTNIKLGNTEILTSIETNYPLNGKVKISMNPSTKTKYTLHVRIPSWTTNEPVAGNLYHYLGNYAANIAMMVNGRKIDYKIENGYAIIDREWSAGDIVSFELPMDVRKIVARNELKQDNDRMALQRGPLVYCVEGIDNEGKAWDFIVPDNAKFTEVSQQVLSEPIIAIQTDATTFKPTPDGLGFKPVKKRITAIPYYTWCNRGSGQMQVWLPRKVKNAMVNY</sequence>
<dbReference type="EMBL" id="CP002961">
    <property type="protein sequence ID" value="AFK03348.1"/>
    <property type="molecule type" value="Genomic_DNA"/>
</dbReference>
<feature type="domain" description="Non-reducing end beta-L-arabinofuranosidase-like GH127 middle" evidence="2">
    <location>
        <begin position="422"/>
        <end position="534"/>
    </location>
</feature>
<feature type="domain" description="Non-reducing end beta-L-arabinofuranosidase-like GH127 C-terminal" evidence="3">
    <location>
        <begin position="536"/>
        <end position="642"/>
    </location>
</feature>
<dbReference type="InterPro" id="IPR008928">
    <property type="entry name" value="6-hairpin_glycosidase_sf"/>
</dbReference>
<evidence type="ECO:0000313" key="5">
    <source>
        <dbReference type="Proteomes" id="UP000002875"/>
    </source>
</evidence>
<evidence type="ECO:0000259" key="1">
    <source>
        <dbReference type="Pfam" id="PF07944"/>
    </source>
</evidence>
<evidence type="ECO:0008006" key="6">
    <source>
        <dbReference type="Google" id="ProtNLM"/>
    </source>
</evidence>
<dbReference type="Pfam" id="PF20737">
    <property type="entry name" value="Glyco_hydro127C"/>
    <property type="match status" value="1"/>
</dbReference>
<proteinExistence type="predicted"/>
<accession>A0ABM5N1V9</accession>
<dbReference type="PANTHER" id="PTHR43465:SF2">
    <property type="entry name" value="DUF1680 DOMAIN PROTEIN (AFU_ORTHOLOGUE AFUA_1G08910)"/>
    <property type="match status" value="1"/>
</dbReference>
<dbReference type="InterPro" id="IPR049174">
    <property type="entry name" value="Beta-AFase-like"/>
</dbReference>
<dbReference type="SUPFAM" id="SSF48208">
    <property type="entry name" value="Six-hairpin glycosidases"/>
    <property type="match status" value="1"/>
</dbReference>
<feature type="domain" description="Non-reducing end beta-L-arabinofuranosidase-like GH127 catalytic" evidence="1">
    <location>
        <begin position="32"/>
        <end position="413"/>
    </location>
</feature>
<dbReference type="Pfam" id="PF07944">
    <property type="entry name" value="Beta-AFase-like_GH127_cat"/>
    <property type="match status" value="1"/>
</dbReference>